<accession>A0A845GFG6</accession>
<dbReference type="GO" id="GO:0044550">
    <property type="term" value="P:secondary metabolite biosynthetic process"/>
    <property type="evidence" value="ECO:0007669"/>
    <property type="project" value="TreeGrafter"/>
</dbReference>
<feature type="domain" description="AMP-dependent synthetase/ligase" evidence="1">
    <location>
        <begin position="6"/>
        <end position="101"/>
    </location>
</feature>
<evidence type="ECO:0000313" key="3">
    <source>
        <dbReference type="Proteomes" id="UP000470302"/>
    </source>
</evidence>
<dbReference type="RefSeq" id="WP_161100614.1">
    <property type="nucleotide sequence ID" value="NZ_WWCW01000461.1"/>
</dbReference>
<comment type="caution">
    <text evidence="2">The sequence shown here is derived from an EMBL/GenBank/DDBJ whole genome shotgun (WGS) entry which is preliminary data.</text>
</comment>
<organism evidence="2 3">
    <name type="scientific">Duganella vulcania</name>
    <dbReference type="NCBI Taxonomy" id="2692166"/>
    <lineage>
        <taxon>Bacteria</taxon>
        <taxon>Pseudomonadati</taxon>
        <taxon>Pseudomonadota</taxon>
        <taxon>Betaproteobacteria</taxon>
        <taxon>Burkholderiales</taxon>
        <taxon>Oxalobacteraceae</taxon>
        <taxon>Telluria group</taxon>
        <taxon>Duganella</taxon>
    </lineage>
</organism>
<dbReference type="InterPro" id="IPR000873">
    <property type="entry name" value="AMP-dep_synth/lig_dom"/>
</dbReference>
<dbReference type="Gene3D" id="3.40.50.12780">
    <property type="entry name" value="N-terminal domain of ligase-like"/>
    <property type="match status" value="1"/>
</dbReference>
<dbReference type="Proteomes" id="UP000470302">
    <property type="component" value="Unassembled WGS sequence"/>
</dbReference>
<dbReference type="AlphaFoldDB" id="A0A845GFG6"/>
<name>A0A845GFG6_9BURK</name>
<feature type="non-terminal residue" evidence="2">
    <location>
        <position position="1"/>
    </location>
</feature>
<dbReference type="GO" id="GO:0043041">
    <property type="term" value="P:amino acid activation for nonribosomal peptide biosynthetic process"/>
    <property type="evidence" value="ECO:0007669"/>
    <property type="project" value="TreeGrafter"/>
</dbReference>
<dbReference type="InterPro" id="IPR042099">
    <property type="entry name" value="ANL_N_sf"/>
</dbReference>
<evidence type="ECO:0000313" key="2">
    <source>
        <dbReference type="EMBL" id="MYM92152.1"/>
    </source>
</evidence>
<sequence length="178" mass="18895">LDGAPLGPVRVLITAGEPPDSADMRRLARTLAAFNAYGPTEASVCASWHRIDPHAGYDHGIPIGRPIANTAMSIRDRHGRRMPLGALGEIWLAGAGLAHGYAGRPELTAERFPEAGGERFYRTGDAGVLRDDGEVLYAGRFDGQIKLNGHRVELEEVEAALRALPGVAQAAVAVAQGR</sequence>
<evidence type="ECO:0000259" key="1">
    <source>
        <dbReference type="Pfam" id="PF00501"/>
    </source>
</evidence>
<reference evidence="2 3" key="1">
    <citation type="submission" date="2020-01" db="EMBL/GenBank/DDBJ databases">
        <title>Novel species isolated from a subtropical stream in China.</title>
        <authorList>
            <person name="Lu H."/>
        </authorList>
    </citation>
    <scope>NUCLEOTIDE SEQUENCE [LARGE SCALE GENOMIC DNA]</scope>
    <source>
        <strain evidence="2 3">FT82W</strain>
    </source>
</reference>
<proteinExistence type="predicted"/>
<dbReference type="InterPro" id="IPR045851">
    <property type="entry name" value="AMP-bd_C_sf"/>
</dbReference>
<dbReference type="PANTHER" id="PTHR45527:SF1">
    <property type="entry name" value="FATTY ACID SYNTHASE"/>
    <property type="match status" value="1"/>
</dbReference>
<dbReference type="PANTHER" id="PTHR45527">
    <property type="entry name" value="NONRIBOSOMAL PEPTIDE SYNTHETASE"/>
    <property type="match status" value="1"/>
</dbReference>
<dbReference type="EMBL" id="WWCW01000461">
    <property type="protein sequence ID" value="MYM92152.1"/>
    <property type="molecule type" value="Genomic_DNA"/>
</dbReference>
<dbReference type="GO" id="GO:0005737">
    <property type="term" value="C:cytoplasm"/>
    <property type="evidence" value="ECO:0007669"/>
    <property type="project" value="TreeGrafter"/>
</dbReference>
<feature type="non-terminal residue" evidence="2">
    <location>
        <position position="178"/>
    </location>
</feature>
<dbReference type="Gene3D" id="3.30.300.30">
    <property type="match status" value="1"/>
</dbReference>
<gene>
    <name evidence="2" type="ORF">GTP91_33925</name>
</gene>
<dbReference type="GO" id="GO:0031177">
    <property type="term" value="F:phosphopantetheine binding"/>
    <property type="evidence" value="ECO:0007669"/>
    <property type="project" value="TreeGrafter"/>
</dbReference>
<dbReference type="Pfam" id="PF00501">
    <property type="entry name" value="AMP-binding"/>
    <property type="match status" value="1"/>
</dbReference>
<dbReference type="SUPFAM" id="SSF56801">
    <property type="entry name" value="Acetyl-CoA synthetase-like"/>
    <property type="match status" value="1"/>
</dbReference>
<protein>
    <submittedName>
        <fullName evidence="2">AMP-binding protein</fullName>
    </submittedName>
</protein>